<reference evidence="1 2" key="2">
    <citation type="submission" date="2018-11" db="EMBL/GenBank/DDBJ databases">
        <authorList>
            <consortium name="Pathogen Informatics"/>
        </authorList>
    </citation>
    <scope>NUCLEOTIDE SEQUENCE [LARGE SCALE GENOMIC DNA]</scope>
</reference>
<dbReference type="AlphaFoldDB" id="A0A183IEP3"/>
<dbReference type="OrthoDB" id="5239715at2759"/>
<evidence type="ECO:0000313" key="2">
    <source>
        <dbReference type="Proteomes" id="UP000270296"/>
    </source>
</evidence>
<dbReference type="EMBL" id="UZAM01007079">
    <property type="protein sequence ID" value="VDO96467.1"/>
    <property type="molecule type" value="Genomic_DNA"/>
</dbReference>
<organism evidence="3">
    <name type="scientific">Soboliphyme baturini</name>
    <dbReference type="NCBI Taxonomy" id="241478"/>
    <lineage>
        <taxon>Eukaryota</taxon>
        <taxon>Metazoa</taxon>
        <taxon>Ecdysozoa</taxon>
        <taxon>Nematoda</taxon>
        <taxon>Enoplea</taxon>
        <taxon>Dorylaimia</taxon>
        <taxon>Dioctophymatida</taxon>
        <taxon>Dioctophymatoidea</taxon>
        <taxon>Soboliphymatidae</taxon>
        <taxon>Soboliphyme</taxon>
    </lineage>
</organism>
<protein>
    <submittedName>
        <fullName evidence="1 3">Uncharacterized protein</fullName>
    </submittedName>
</protein>
<name>A0A183IEP3_9BILA</name>
<evidence type="ECO:0000313" key="1">
    <source>
        <dbReference type="EMBL" id="VDO96467.1"/>
    </source>
</evidence>
<reference evidence="3" key="1">
    <citation type="submission" date="2016-06" db="UniProtKB">
        <authorList>
            <consortium name="WormBaseParasite"/>
        </authorList>
    </citation>
    <scope>IDENTIFICATION</scope>
</reference>
<dbReference type="Proteomes" id="UP000270296">
    <property type="component" value="Unassembled WGS sequence"/>
</dbReference>
<sequence>MTTRISPLKAGKELAKNYNCTFIEVSVILEHEVDTLVKLVLNSFLTPSITSPRKKFSFSLHFKGSKPKKIFAKADRIDFHMPQSTIFERWFGKRKSFSFENLS</sequence>
<proteinExistence type="predicted"/>
<dbReference type="WBParaSite" id="SBAD_0000219001-mRNA-1">
    <property type="protein sequence ID" value="SBAD_0000219001-mRNA-1"/>
    <property type="gene ID" value="SBAD_0000219001"/>
</dbReference>
<accession>A0A183IEP3</accession>
<evidence type="ECO:0000313" key="3">
    <source>
        <dbReference type="WBParaSite" id="SBAD_0000219001-mRNA-1"/>
    </source>
</evidence>
<keyword evidence="2" id="KW-1185">Reference proteome</keyword>
<gene>
    <name evidence="1" type="ORF">SBAD_LOCUS2087</name>
</gene>